<comment type="caution">
    <text evidence="3">The sequence shown here is derived from an EMBL/GenBank/DDBJ whole genome shotgun (WGS) entry which is preliminary data.</text>
</comment>
<evidence type="ECO:0000313" key="4">
    <source>
        <dbReference type="Proteomes" id="UP000747542"/>
    </source>
</evidence>
<proteinExistence type="predicted"/>
<dbReference type="EMBL" id="JAHLQT010014926">
    <property type="protein sequence ID" value="KAG7169933.1"/>
    <property type="molecule type" value="Genomic_DNA"/>
</dbReference>
<feature type="compositionally biased region" description="Basic and acidic residues" evidence="1">
    <location>
        <begin position="154"/>
        <end position="165"/>
    </location>
</feature>
<name>A0A8J5KE42_HOMAM</name>
<sequence length="307" mass="35472">MRQSTGYTTTKLMLGHELWLPVALLTERPPDEELPEETISYFSGEVMKLNHDVKASQVWLYIPLWKKGQSPKLQSPWEGPYTVMERLSDVTYRIRERRKTQPKVVYVNRLWQYHGPGQYTWEVSEEQSPTTDKDLTRYPGRTQGRTDLGNPTRVQEEEHRSRLAELDVTGEGPSENATEVAVPREDSEVIPSPWKKPKHPMFITPSKYQRIVFSSHEEEVSGLMYQNPKQSLTCILDYEECKKLPNKGQRWKQKALHFFVPIASMGDNRPSSKLELIKKLESGVSVARVCDEYGVKKQTVRHTQGQG</sequence>
<evidence type="ECO:0000259" key="2">
    <source>
        <dbReference type="Pfam" id="PF22938"/>
    </source>
</evidence>
<feature type="domain" description="Integrase p58-like C-terminal" evidence="2">
    <location>
        <begin position="79"/>
        <end position="111"/>
    </location>
</feature>
<reference evidence="3" key="1">
    <citation type="journal article" date="2021" name="Sci. Adv.">
        <title>The American lobster genome reveals insights on longevity, neural, and immune adaptations.</title>
        <authorList>
            <person name="Polinski J.M."/>
            <person name="Zimin A.V."/>
            <person name="Clark K.F."/>
            <person name="Kohn A.B."/>
            <person name="Sadowski N."/>
            <person name="Timp W."/>
            <person name="Ptitsyn A."/>
            <person name="Khanna P."/>
            <person name="Romanova D.Y."/>
            <person name="Williams P."/>
            <person name="Greenwood S.J."/>
            <person name="Moroz L.L."/>
            <person name="Walt D.R."/>
            <person name="Bodnar A.G."/>
        </authorList>
    </citation>
    <scope>NUCLEOTIDE SEQUENCE</scope>
    <source>
        <strain evidence="3">GMGI-L3</strain>
    </source>
</reference>
<evidence type="ECO:0000313" key="3">
    <source>
        <dbReference type="EMBL" id="KAG7169933.1"/>
    </source>
</evidence>
<feature type="region of interest" description="Disordered" evidence="1">
    <location>
        <begin position="123"/>
        <end position="193"/>
    </location>
</feature>
<evidence type="ECO:0000256" key="1">
    <source>
        <dbReference type="SAM" id="MobiDB-lite"/>
    </source>
</evidence>
<dbReference type="Pfam" id="PF22938">
    <property type="entry name" value="Integrase_p58_C"/>
    <property type="match status" value="1"/>
</dbReference>
<organism evidence="3 4">
    <name type="scientific">Homarus americanus</name>
    <name type="common">American lobster</name>
    <dbReference type="NCBI Taxonomy" id="6706"/>
    <lineage>
        <taxon>Eukaryota</taxon>
        <taxon>Metazoa</taxon>
        <taxon>Ecdysozoa</taxon>
        <taxon>Arthropoda</taxon>
        <taxon>Crustacea</taxon>
        <taxon>Multicrustacea</taxon>
        <taxon>Malacostraca</taxon>
        <taxon>Eumalacostraca</taxon>
        <taxon>Eucarida</taxon>
        <taxon>Decapoda</taxon>
        <taxon>Pleocyemata</taxon>
        <taxon>Astacidea</taxon>
        <taxon>Nephropoidea</taxon>
        <taxon>Nephropidae</taxon>
        <taxon>Homarus</taxon>
    </lineage>
</organism>
<protein>
    <recommendedName>
        <fullName evidence="2">Integrase p58-like C-terminal domain-containing protein</fullName>
    </recommendedName>
</protein>
<dbReference type="InterPro" id="IPR054465">
    <property type="entry name" value="Integrase_p58-like_C"/>
</dbReference>
<dbReference type="Proteomes" id="UP000747542">
    <property type="component" value="Unassembled WGS sequence"/>
</dbReference>
<keyword evidence="4" id="KW-1185">Reference proteome</keyword>
<gene>
    <name evidence="3" type="ORF">Hamer_G019750</name>
</gene>
<accession>A0A8J5KE42</accession>
<dbReference type="AlphaFoldDB" id="A0A8J5KE42"/>